<dbReference type="GO" id="GO:0005634">
    <property type="term" value="C:nucleus"/>
    <property type="evidence" value="ECO:0007669"/>
    <property type="project" value="TreeGrafter"/>
</dbReference>
<dbReference type="GO" id="GO:0000492">
    <property type="term" value="P:box C/D snoRNP assembly"/>
    <property type="evidence" value="ECO:0007669"/>
    <property type="project" value="TreeGrafter"/>
</dbReference>
<feature type="region of interest" description="Disordered" evidence="2">
    <location>
        <begin position="98"/>
        <end position="314"/>
    </location>
</feature>
<feature type="compositionally biased region" description="Polar residues" evidence="2">
    <location>
        <begin position="24"/>
        <end position="42"/>
    </location>
</feature>
<name>A0A316W375_9BASI</name>
<feature type="compositionally biased region" description="Basic and acidic residues" evidence="2">
    <location>
        <begin position="227"/>
        <end position="260"/>
    </location>
</feature>
<organism evidence="4 5">
    <name type="scientific">Ceraceosorus guamensis</name>
    <dbReference type="NCBI Taxonomy" id="1522189"/>
    <lineage>
        <taxon>Eukaryota</taxon>
        <taxon>Fungi</taxon>
        <taxon>Dikarya</taxon>
        <taxon>Basidiomycota</taxon>
        <taxon>Ustilaginomycotina</taxon>
        <taxon>Exobasidiomycetes</taxon>
        <taxon>Ceraceosorales</taxon>
        <taxon>Ceraceosoraceae</taxon>
        <taxon>Ceraceosorus</taxon>
    </lineage>
</organism>
<evidence type="ECO:0000313" key="4">
    <source>
        <dbReference type="EMBL" id="PWN43223.1"/>
    </source>
</evidence>
<feature type="region of interest" description="Disordered" evidence="2">
    <location>
        <begin position="421"/>
        <end position="442"/>
    </location>
</feature>
<feature type="region of interest" description="Disordered" evidence="2">
    <location>
        <begin position="339"/>
        <end position="364"/>
    </location>
</feature>
<keyword evidence="1" id="KW-0863">Zinc-finger</keyword>
<feature type="compositionally biased region" description="Polar residues" evidence="2">
    <location>
        <begin position="304"/>
        <end position="314"/>
    </location>
</feature>
<feature type="zinc finger region" description="C3H1-type" evidence="1">
    <location>
        <begin position="315"/>
        <end position="342"/>
    </location>
</feature>
<keyword evidence="5" id="KW-1185">Reference proteome</keyword>
<proteinExistence type="predicted"/>
<feature type="compositionally biased region" description="Basic and acidic residues" evidence="2">
    <location>
        <begin position="193"/>
        <end position="220"/>
    </location>
</feature>
<dbReference type="GO" id="GO:0008270">
    <property type="term" value="F:zinc ion binding"/>
    <property type="evidence" value="ECO:0007669"/>
    <property type="project" value="UniProtKB-KW"/>
</dbReference>
<keyword evidence="1" id="KW-0862">Zinc</keyword>
<dbReference type="RefSeq" id="XP_025370383.1">
    <property type="nucleotide sequence ID" value="XM_025511802.1"/>
</dbReference>
<feature type="compositionally biased region" description="Acidic residues" evidence="2">
    <location>
        <begin position="272"/>
        <end position="283"/>
    </location>
</feature>
<sequence length="692" mass="76435">METDVLGLEGHLECGHVDQPARELSTSSLAADAPASTSQQTAPKAGAEATTDGKCPYRTRDPTSLALHKYDRHLILPEGGLAELDRIDPIRRWELAEERKQAVRAAKRQALEGPSQEEDSDSASDEESDAGSSSSHSSIESPRASASSATKVSGQTVDPTQTISGLNITLSTPQLIEQWRNERRKRFPTQVNVEKKLREAWNDEKSRERSVGRGAEERSSKKQRVWGPREKEGEKSEAAQDAESRQPEIVTGRREDERPSAAHNTLSRQEEGGDSDSDSDGPPEEVSTKQKTLEGAVEEKKRSSSTSRQENTLAGPNARVCQHWLRGKCSYGSQCRSKHVLASQPSRPVKQHRPRPRAPPSNPFAQPNLLRALLEKEIGQHVSYVAQFVRFLVRNNVLEGVERQVGDASLQREKRRLIEEVVASDATDQPSQQASSSSLAAGTMPQIDGELATLPAEDGKARALYRPPSPLLQPLSELNYPPEPDPFIFLDPLRANDAMPLTHAQLVSLSVHPDIRDLLHAPTSAPSRTAQALGQHLPTPPALQRALKTLDALPSFRHRQSAIEIILGVSEQSAQHAHQLAPTFVRRTPNQEKDRVISESELFRLGLRVGTEEVKIIQQLAAVVATVVGNIDFQPDSSNLAALAEGKTLRTESMTAEQERQAFEKRQAERMLRWEREAEKRDMLRSLGIDVD</sequence>
<dbReference type="PANTHER" id="PTHR13309">
    <property type="entry name" value="NUCLEAR FRAGILE X MENTAL RETARDATION PROTEIN INTERACTING PROTEIN 1"/>
    <property type="match status" value="1"/>
</dbReference>
<dbReference type="AlphaFoldDB" id="A0A316W375"/>
<gene>
    <name evidence="4" type="ORF">IE81DRAFT_289148</name>
</gene>
<dbReference type="OrthoDB" id="18412at2759"/>
<dbReference type="GeneID" id="37033672"/>
<dbReference type="Gene3D" id="4.10.1000.10">
    <property type="entry name" value="Zinc finger, CCCH-type"/>
    <property type="match status" value="1"/>
</dbReference>
<feature type="domain" description="C3H1-type" evidence="3">
    <location>
        <begin position="315"/>
        <end position="342"/>
    </location>
</feature>
<dbReference type="Pfam" id="PF10453">
    <property type="entry name" value="NUFIP1"/>
    <property type="match status" value="1"/>
</dbReference>
<protein>
    <recommendedName>
        <fullName evidence="3">C3H1-type domain-containing protein</fullName>
    </recommendedName>
</protein>
<dbReference type="PROSITE" id="PS50103">
    <property type="entry name" value="ZF_C3H1"/>
    <property type="match status" value="1"/>
</dbReference>
<dbReference type="GO" id="GO:0003723">
    <property type="term" value="F:RNA binding"/>
    <property type="evidence" value="ECO:0007669"/>
    <property type="project" value="InterPro"/>
</dbReference>
<feature type="compositionally biased region" description="Basic and acidic residues" evidence="2">
    <location>
        <begin position="286"/>
        <end position="302"/>
    </location>
</feature>
<evidence type="ECO:0000256" key="1">
    <source>
        <dbReference type="PROSITE-ProRule" id="PRU00723"/>
    </source>
</evidence>
<keyword evidence="1" id="KW-0479">Metal-binding</keyword>
<dbReference type="Pfam" id="PF00642">
    <property type="entry name" value="zf-CCCH"/>
    <property type="match status" value="1"/>
</dbReference>
<feature type="compositionally biased region" description="Polar residues" evidence="2">
    <location>
        <begin position="150"/>
        <end position="175"/>
    </location>
</feature>
<evidence type="ECO:0000313" key="5">
    <source>
        <dbReference type="Proteomes" id="UP000245783"/>
    </source>
</evidence>
<dbReference type="PANTHER" id="PTHR13309:SF0">
    <property type="entry name" value="FMR1-INTERACTING PROTEIN NUFIP1"/>
    <property type="match status" value="1"/>
</dbReference>
<evidence type="ECO:0000256" key="2">
    <source>
        <dbReference type="SAM" id="MobiDB-lite"/>
    </source>
</evidence>
<dbReference type="STRING" id="1522189.A0A316W375"/>
<dbReference type="SMART" id="SM00356">
    <property type="entry name" value="ZnF_C3H1"/>
    <property type="match status" value="1"/>
</dbReference>
<feature type="region of interest" description="Disordered" evidence="2">
    <location>
        <begin position="17"/>
        <end position="67"/>
    </location>
</feature>
<dbReference type="InParanoid" id="A0A316W375"/>
<accession>A0A316W375</accession>
<dbReference type="InterPro" id="IPR019496">
    <property type="entry name" value="NUFIP1_cons_dom"/>
</dbReference>
<evidence type="ECO:0000259" key="3">
    <source>
        <dbReference type="PROSITE" id="PS50103"/>
    </source>
</evidence>
<feature type="compositionally biased region" description="Acidic residues" evidence="2">
    <location>
        <begin position="115"/>
        <end position="129"/>
    </location>
</feature>
<feature type="compositionally biased region" description="Low complexity" evidence="2">
    <location>
        <begin position="423"/>
        <end position="441"/>
    </location>
</feature>
<dbReference type="InterPro" id="IPR000571">
    <property type="entry name" value="Znf_CCCH"/>
</dbReference>
<dbReference type="Proteomes" id="UP000245783">
    <property type="component" value="Unassembled WGS sequence"/>
</dbReference>
<reference evidence="4 5" key="1">
    <citation type="journal article" date="2018" name="Mol. Biol. Evol.">
        <title>Broad Genomic Sampling Reveals a Smut Pathogenic Ancestry of the Fungal Clade Ustilaginomycotina.</title>
        <authorList>
            <person name="Kijpornyongpan T."/>
            <person name="Mondo S.J."/>
            <person name="Barry K."/>
            <person name="Sandor L."/>
            <person name="Lee J."/>
            <person name="Lipzen A."/>
            <person name="Pangilinan J."/>
            <person name="LaButti K."/>
            <person name="Hainaut M."/>
            <person name="Henrissat B."/>
            <person name="Grigoriev I.V."/>
            <person name="Spatafora J.W."/>
            <person name="Aime M.C."/>
        </authorList>
    </citation>
    <scope>NUCLEOTIDE SEQUENCE [LARGE SCALE GENOMIC DNA]</scope>
    <source>
        <strain evidence="4 5">MCA 4658</strain>
    </source>
</reference>
<feature type="compositionally biased region" description="Low complexity" evidence="2">
    <location>
        <begin position="130"/>
        <end position="149"/>
    </location>
</feature>
<dbReference type="InterPro" id="IPR039136">
    <property type="entry name" value="NUFIP1-like"/>
</dbReference>
<dbReference type="EMBL" id="KZ819372">
    <property type="protein sequence ID" value="PWN43223.1"/>
    <property type="molecule type" value="Genomic_DNA"/>
</dbReference>